<dbReference type="KEGG" id="hyh:D3Y59_14270"/>
<dbReference type="PANTHER" id="PTHR38471:SF2">
    <property type="entry name" value="FOUR HELIX BUNDLE PROTEIN"/>
    <property type="match status" value="1"/>
</dbReference>
<dbReference type="NCBIfam" id="TIGR02436">
    <property type="entry name" value="four helix bundle protein"/>
    <property type="match status" value="1"/>
</dbReference>
<dbReference type="Proteomes" id="UP000262802">
    <property type="component" value="Chromosome"/>
</dbReference>
<dbReference type="Pfam" id="PF05635">
    <property type="entry name" value="23S_rRNA_IVP"/>
    <property type="match status" value="1"/>
</dbReference>
<dbReference type="OrthoDB" id="285993at2"/>
<proteinExistence type="predicted"/>
<dbReference type="PIRSF" id="PIRSF035652">
    <property type="entry name" value="CHP02436"/>
    <property type="match status" value="1"/>
</dbReference>
<dbReference type="PANTHER" id="PTHR38471">
    <property type="entry name" value="FOUR HELIX BUNDLE PROTEIN"/>
    <property type="match status" value="1"/>
</dbReference>
<dbReference type="Gene3D" id="1.20.1440.60">
    <property type="entry name" value="23S rRNA-intervening sequence"/>
    <property type="match status" value="1"/>
</dbReference>
<evidence type="ECO:0000313" key="1">
    <source>
        <dbReference type="EMBL" id="AYA38099.1"/>
    </source>
</evidence>
<dbReference type="RefSeq" id="WP_119445650.1">
    <property type="nucleotide sequence ID" value="NZ_CP032317.1"/>
</dbReference>
<sequence length="131" mass="14585">MTKDDAAGSQVRSNVLLDKSFAFAVRIVRLSRYLREQRCEAELVRQLLRSGTAIGANAEEAAGGISKAEFSQKIGIAYKEARETSYWLRLLREVGSLEPAAYESLQADCDELCRISRAILNSTRENRRAAS</sequence>
<dbReference type="InterPro" id="IPR036583">
    <property type="entry name" value="23S_rRNA_IVS_sf"/>
</dbReference>
<accession>A0A3B7RBM6</accession>
<protein>
    <submittedName>
        <fullName evidence="1">Four helix bundle protein</fullName>
    </submittedName>
</protein>
<keyword evidence="2" id="KW-1185">Reference proteome</keyword>
<dbReference type="AlphaFoldDB" id="A0A3B7RBM6"/>
<evidence type="ECO:0000313" key="2">
    <source>
        <dbReference type="Proteomes" id="UP000262802"/>
    </source>
</evidence>
<organism evidence="1 2">
    <name type="scientific">Hymenobacter oligotrophus</name>
    <dbReference type="NCBI Taxonomy" id="2319843"/>
    <lineage>
        <taxon>Bacteria</taxon>
        <taxon>Pseudomonadati</taxon>
        <taxon>Bacteroidota</taxon>
        <taxon>Cytophagia</taxon>
        <taxon>Cytophagales</taxon>
        <taxon>Hymenobacteraceae</taxon>
        <taxon>Hymenobacter</taxon>
    </lineage>
</organism>
<dbReference type="SUPFAM" id="SSF158446">
    <property type="entry name" value="IVS-encoded protein-like"/>
    <property type="match status" value="1"/>
</dbReference>
<dbReference type="EMBL" id="CP032317">
    <property type="protein sequence ID" value="AYA38099.1"/>
    <property type="molecule type" value="Genomic_DNA"/>
</dbReference>
<name>A0A3B7RBM6_9BACT</name>
<reference evidence="1 2" key="1">
    <citation type="submission" date="2018-09" db="EMBL/GenBank/DDBJ databases">
        <title>Hymenobacter medium sp. nov., isolated from R2A medium.</title>
        <authorList>
            <person name="Yingchao G."/>
        </authorList>
    </citation>
    <scope>NUCLEOTIDE SEQUENCE [LARGE SCALE GENOMIC DNA]</scope>
    <source>
        <strain evidence="2">sh-6</strain>
    </source>
</reference>
<dbReference type="InterPro" id="IPR012657">
    <property type="entry name" value="23S_rRNA-intervening_sequence"/>
</dbReference>
<gene>
    <name evidence="1" type="ORF">D3Y59_14270</name>
</gene>